<dbReference type="InterPro" id="IPR001789">
    <property type="entry name" value="Sig_transdc_resp-reg_receiver"/>
</dbReference>
<name>A0A0B9AS77_BRELN</name>
<gene>
    <name evidence="8" type="ORF">AE0388_1875</name>
</gene>
<evidence type="ECO:0000313" key="8">
    <source>
        <dbReference type="EMBL" id="KHS52225.1"/>
    </source>
</evidence>
<dbReference type="InterPro" id="IPR039420">
    <property type="entry name" value="WalR-like"/>
</dbReference>
<dbReference type="RefSeq" id="WP_039209545.1">
    <property type="nucleotide sequence ID" value="NZ_JTJZ01000019.1"/>
</dbReference>
<reference evidence="8 9" key="1">
    <citation type="submission" date="2014-11" db="EMBL/GenBank/DDBJ databases">
        <title>Draft Genome Sequence of Brevibacterium linens AE038-8.</title>
        <authorList>
            <person name="Maizel D."/>
            <person name="Utturkar S.M."/>
            <person name="Brown S.D."/>
            <person name="Ferrero M."/>
            <person name="Rosen B.P."/>
        </authorList>
    </citation>
    <scope>NUCLEOTIDE SEQUENCE [LARGE SCALE GENOMIC DNA]</scope>
    <source>
        <strain evidence="8 9">AE038-8</strain>
    </source>
</reference>
<keyword evidence="2" id="KW-0805">Transcription regulation</keyword>
<dbReference type="CDD" id="cd17535">
    <property type="entry name" value="REC_NarL-like"/>
    <property type="match status" value="1"/>
</dbReference>
<proteinExistence type="predicted"/>
<dbReference type="OrthoDB" id="9808843at2"/>
<evidence type="ECO:0000256" key="2">
    <source>
        <dbReference type="ARBA" id="ARBA00023015"/>
    </source>
</evidence>
<dbReference type="SMART" id="SM00448">
    <property type="entry name" value="REC"/>
    <property type="match status" value="1"/>
</dbReference>
<keyword evidence="4" id="KW-0804">Transcription</keyword>
<evidence type="ECO:0000313" key="9">
    <source>
        <dbReference type="Proteomes" id="UP000031488"/>
    </source>
</evidence>
<dbReference type="PRINTS" id="PR00038">
    <property type="entry name" value="HTHLUXR"/>
</dbReference>
<dbReference type="Gene3D" id="3.40.50.2300">
    <property type="match status" value="1"/>
</dbReference>
<keyword evidence="1 5" id="KW-0597">Phosphoprotein</keyword>
<dbReference type="GO" id="GO:0003677">
    <property type="term" value="F:DNA binding"/>
    <property type="evidence" value="ECO:0007669"/>
    <property type="project" value="UniProtKB-KW"/>
</dbReference>
<comment type="caution">
    <text evidence="8">The sequence shown here is derived from an EMBL/GenBank/DDBJ whole genome shotgun (WGS) entry which is preliminary data.</text>
</comment>
<organism evidence="8 9">
    <name type="scientific">Brevibacterium linens</name>
    <dbReference type="NCBI Taxonomy" id="1703"/>
    <lineage>
        <taxon>Bacteria</taxon>
        <taxon>Bacillati</taxon>
        <taxon>Actinomycetota</taxon>
        <taxon>Actinomycetes</taxon>
        <taxon>Micrococcales</taxon>
        <taxon>Brevibacteriaceae</taxon>
        <taxon>Brevibacterium</taxon>
    </lineage>
</organism>
<keyword evidence="9" id="KW-1185">Reference proteome</keyword>
<evidence type="ECO:0000259" key="6">
    <source>
        <dbReference type="PROSITE" id="PS50043"/>
    </source>
</evidence>
<dbReference type="GO" id="GO:0000160">
    <property type="term" value="P:phosphorelay signal transduction system"/>
    <property type="evidence" value="ECO:0007669"/>
    <property type="project" value="InterPro"/>
</dbReference>
<evidence type="ECO:0000256" key="5">
    <source>
        <dbReference type="PROSITE-ProRule" id="PRU00169"/>
    </source>
</evidence>
<dbReference type="Pfam" id="PF00196">
    <property type="entry name" value="GerE"/>
    <property type="match status" value="1"/>
</dbReference>
<dbReference type="Pfam" id="PF00072">
    <property type="entry name" value="Response_reg"/>
    <property type="match status" value="1"/>
</dbReference>
<dbReference type="PROSITE" id="PS50043">
    <property type="entry name" value="HTH_LUXR_2"/>
    <property type="match status" value="1"/>
</dbReference>
<dbReference type="EMBL" id="JTJZ01000019">
    <property type="protein sequence ID" value="KHS52225.1"/>
    <property type="molecule type" value="Genomic_DNA"/>
</dbReference>
<dbReference type="InterPro" id="IPR000792">
    <property type="entry name" value="Tscrpt_reg_LuxR_C"/>
</dbReference>
<dbReference type="AlphaFoldDB" id="A0A0B9AS77"/>
<dbReference type="PANTHER" id="PTHR43214">
    <property type="entry name" value="TWO-COMPONENT RESPONSE REGULATOR"/>
    <property type="match status" value="1"/>
</dbReference>
<dbReference type="GO" id="GO:0006355">
    <property type="term" value="P:regulation of DNA-templated transcription"/>
    <property type="evidence" value="ECO:0007669"/>
    <property type="project" value="InterPro"/>
</dbReference>
<evidence type="ECO:0000256" key="3">
    <source>
        <dbReference type="ARBA" id="ARBA00023125"/>
    </source>
</evidence>
<dbReference type="PANTHER" id="PTHR43214:SF24">
    <property type="entry name" value="TRANSCRIPTIONAL REGULATORY PROTEIN NARL-RELATED"/>
    <property type="match status" value="1"/>
</dbReference>
<keyword evidence="3" id="KW-0238">DNA-binding</keyword>
<dbReference type="SUPFAM" id="SSF52172">
    <property type="entry name" value="CheY-like"/>
    <property type="match status" value="1"/>
</dbReference>
<protein>
    <submittedName>
        <fullName evidence="8">Two component transcriptional regulator, LuxR family</fullName>
    </submittedName>
</protein>
<sequence>MSIRVILVDDHPVVRAGLKSVIDAPDHISVIGEAGSGEEALVLVDELGPDVVLCDLRLGEGIDGIEVTKRLRAQPNPPAVLILTTFDLDSEIVSALNAGASGYLLKDIDPDDISTAIEKAAAGDTYLPPEISSKVIAAMRNPSPKLTRRERDVVKLLATGASNAQIAQELFVTEATVKSHLVNVFTKLGVDSRARAIRVAEDQGLV</sequence>
<evidence type="ECO:0000256" key="1">
    <source>
        <dbReference type="ARBA" id="ARBA00022553"/>
    </source>
</evidence>
<dbReference type="Proteomes" id="UP000031488">
    <property type="component" value="Unassembled WGS sequence"/>
</dbReference>
<dbReference type="SUPFAM" id="SSF46894">
    <property type="entry name" value="C-terminal effector domain of the bipartite response regulators"/>
    <property type="match status" value="1"/>
</dbReference>
<dbReference type="PATRIC" id="fig|1703.6.peg.1762"/>
<dbReference type="InterPro" id="IPR011006">
    <property type="entry name" value="CheY-like_superfamily"/>
</dbReference>
<evidence type="ECO:0000259" key="7">
    <source>
        <dbReference type="PROSITE" id="PS50110"/>
    </source>
</evidence>
<dbReference type="CDD" id="cd06170">
    <property type="entry name" value="LuxR_C_like"/>
    <property type="match status" value="1"/>
</dbReference>
<dbReference type="PROSITE" id="PS50110">
    <property type="entry name" value="RESPONSE_REGULATORY"/>
    <property type="match status" value="1"/>
</dbReference>
<dbReference type="InterPro" id="IPR058245">
    <property type="entry name" value="NreC/VraR/RcsB-like_REC"/>
</dbReference>
<dbReference type="SMART" id="SM00421">
    <property type="entry name" value="HTH_LUXR"/>
    <property type="match status" value="1"/>
</dbReference>
<dbReference type="InterPro" id="IPR016032">
    <property type="entry name" value="Sig_transdc_resp-reg_C-effctor"/>
</dbReference>
<accession>A0A0B9AS77</accession>
<feature type="domain" description="Response regulatory" evidence="7">
    <location>
        <begin position="4"/>
        <end position="121"/>
    </location>
</feature>
<dbReference type="PROSITE" id="PS00622">
    <property type="entry name" value="HTH_LUXR_1"/>
    <property type="match status" value="1"/>
</dbReference>
<dbReference type="STRING" id="1703.BLSMQ_3399"/>
<evidence type="ECO:0000256" key="4">
    <source>
        <dbReference type="ARBA" id="ARBA00023163"/>
    </source>
</evidence>
<feature type="modified residue" description="4-aspartylphosphate" evidence="5">
    <location>
        <position position="55"/>
    </location>
</feature>
<feature type="domain" description="HTH luxR-type" evidence="6">
    <location>
        <begin position="139"/>
        <end position="204"/>
    </location>
</feature>